<name>A0A951Q6C5_9NOST</name>
<dbReference type="Pfam" id="PF13489">
    <property type="entry name" value="Methyltransf_23"/>
    <property type="match status" value="1"/>
</dbReference>
<dbReference type="Gene3D" id="3.40.50.150">
    <property type="entry name" value="Vaccinia Virus protein VP39"/>
    <property type="match status" value="1"/>
</dbReference>
<sequence>MSQTLYIPTDFANKFRNLLSLPQNEQQAAAAAFWSNTDFSFTEEWNSRFGPNSLFDAWTCCSLMQNIYTSNALILKSWLSKRRGWRVIEIGGGNGALWSHVLSPQDEGELIVIDPVPEVHKQVSQRLPAGVKFIPIQAPVETVTLSEADAVVCSLTLHHLAGIDTCERSKHGLTGSGKLEVLSQIAQALKPRMGLAILNESDMYSDLDLPPNDPVLVDHLLEAYVRRVGLSLFLDAEALVNDPKNLIPRWYAIIHQWCVGQVFKAHVPIAERDVYELNLSRWLEVLRRAGLTVIEWKCTDNFGLFYRYLLKPSLEDNVNLNQV</sequence>
<reference evidence="1" key="2">
    <citation type="journal article" date="2022" name="Microbiol. Resour. Announc.">
        <title>Metagenome Sequencing to Explore Phylogenomics of Terrestrial Cyanobacteria.</title>
        <authorList>
            <person name="Ward R.D."/>
            <person name="Stajich J.E."/>
            <person name="Johansen J.R."/>
            <person name="Huntemann M."/>
            <person name="Clum A."/>
            <person name="Foster B."/>
            <person name="Foster B."/>
            <person name="Roux S."/>
            <person name="Palaniappan K."/>
            <person name="Varghese N."/>
            <person name="Mukherjee S."/>
            <person name="Reddy T.B.K."/>
            <person name="Daum C."/>
            <person name="Copeland A."/>
            <person name="Chen I.A."/>
            <person name="Ivanova N.N."/>
            <person name="Kyrpides N.C."/>
            <person name="Shapiro N."/>
            <person name="Eloe-Fadrosh E.A."/>
            <person name="Pietrasiak N."/>
        </authorList>
    </citation>
    <scope>NUCLEOTIDE SEQUENCE</scope>
    <source>
        <strain evidence="1">JT2-VF2</strain>
    </source>
</reference>
<accession>A0A951Q6C5</accession>
<dbReference type="EMBL" id="JAHHHN010000041">
    <property type="protein sequence ID" value="MBW4565588.1"/>
    <property type="molecule type" value="Genomic_DNA"/>
</dbReference>
<protein>
    <submittedName>
        <fullName evidence="1">Class I SAM-dependent methyltransferase</fullName>
    </submittedName>
</protein>
<dbReference type="GO" id="GO:0008168">
    <property type="term" value="F:methyltransferase activity"/>
    <property type="evidence" value="ECO:0007669"/>
    <property type="project" value="UniProtKB-KW"/>
</dbReference>
<dbReference type="AlphaFoldDB" id="A0A951Q6C5"/>
<organism evidence="1 2">
    <name type="scientific">Mojavia pulchra JT2-VF2</name>
    <dbReference type="NCBI Taxonomy" id="287848"/>
    <lineage>
        <taxon>Bacteria</taxon>
        <taxon>Bacillati</taxon>
        <taxon>Cyanobacteriota</taxon>
        <taxon>Cyanophyceae</taxon>
        <taxon>Nostocales</taxon>
        <taxon>Nostocaceae</taxon>
    </lineage>
</organism>
<evidence type="ECO:0000313" key="1">
    <source>
        <dbReference type="EMBL" id="MBW4565588.1"/>
    </source>
</evidence>
<dbReference type="Proteomes" id="UP000715781">
    <property type="component" value="Unassembled WGS sequence"/>
</dbReference>
<dbReference type="CDD" id="cd02440">
    <property type="entry name" value="AdoMet_MTases"/>
    <property type="match status" value="1"/>
</dbReference>
<keyword evidence="1" id="KW-0808">Transferase</keyword>
<keyword evidence="1" id="KW-0489">Methyltransferase</keyword>
<dbReference type="InterPro" id="IPR029063">
    <property type="entry name" value="SAM-dependent_MTases_sf"/>
</dbReference>
<reference evidence="1" key="1">
    <citation type="submission" date="2021-05" db="EMBL/GenBank/DDBJ databases">
        <authorList>
            <person name="Pietrasiak N."/>
            <person name="Ward R."/>
            <person name="Stajich J.E."/>
            <person name="Kurbessoian T."/>
        </authorList>
    </citation>
    <scope>NUCLEOTIDE SEQUENCE</scope>
    <source>
        <strain evidence="1">JT2-VF2</strain>
    </source>
</reference>
<gene>
    <name evidence="1" type="ORF">KME32_31805</name>
</gene>
<dbReference type="SUPFAM" id="SSF53335">
    <property type="entry name" value="S-adenosyl-L-methionine-dependent methyltransferases"/>
    <property type="match status" value="1"/>
</dbReference>
<comment type="caution">
    <text evidence="1">The sequence shown here is derived from an EMBL/GenBank/DDBJ whole genome shotgun (WGS) entry which is preliminary data.</text>
</comment>
<evidence type="ECO:0000313" key="2">
    <source>
        <dbReference type="Proteomes" id="UP000715781"/>
    </source>
</evidence>
<proteinExistence type="predicted"/>
<dbReference type="GO" id="GO:0032259">
    <property type="term" value="P:methylation"/>
    <property type="evidence" value="ECO:0007669"/>
    <property type="project" value="UniProtKB-KW"/>
</dbReference>